<gene>
    <name evidence="1" type="ORF">TSUD_372860</name>
</gene>
<keyword evidence="2" id="KW-1185">Reference proteome</keyword>
<sequence length="263" mass="29038">MDVDEADNTVLASSVRLNSPVFQQNGVFSPEDLAWVDSCLNNDFDISKSDWIPLRDALLEIISSQSQSFGVDGGEDNERHPYSEENNITLELNQQPSTSAAERLPNPSSTYDASLISMATETSTDEIPDNELTGTLPSSTFTGNPFLPTYNEDLKFNATFDYGLNLDSANYEMEQASENIFKVWDLDSVTDELEQASGNIFKVWDLDIPSEEGELVKQLKKAISENSLRTEPSAFDDSGKDLKEVSLDDLIAGIADLSLNKKV</sequence>
<name>A0A2Z6PNP3_TRISU</name>
<evidence type="ECO:0000313" key="1">
    <source>
        <dbReference type="EMBL" id="GAU47397.1"/>
    </source>
</evidence>
<dbReference type="Proteomes" id="UP000242715">
    <property type="component" value="Unassembled WGS sequence"/>
</dbReference>
<protein>
    <submittedName>
        <fullName evidence="1">Uncharacterized protein</fullName>
    </submittedName>
</protein>
<reference evidence="2" key="1">
    <citation type="journal article" date="2017" name="Front. Plant Sci.">
        <title>Climate Clever Clovers: New Paradigm to Reduce the Environmental Footprint of Ruminants by Breeding Low Methanogenic Forages Utilizing Haplotype Variation.</title>
        <authorList>
            <person name="Kaur P."/>
            <person name="Appels R."/>
            <person name="Bayer P.E."/>
            <person name="Keeble-Gagnere G."/>
            <person name="Wang J."/>
            <person name="Hirakawa H."/>
            <person name="Shirasawa K."/>
            <person name="Vercoe P."/>
            <person name="Stefanova K."/>
            <person name="Durmic Z."/>
            <person name="Nichols P."/>
            <person name="Revell C."/>
            <person name="Isobe S.N."/>
            <person name="Edwards D."/>
            <person name="Erskine W."/>
        </authorList>
    </citation>
    <scope>NUCLEOTIDE SEQUENCE [LARGE SCALE GENOMIC DNA]</scope>
    <source>
        <strain evidence="2">cv. Daliak</strain>
    </source>
</reference>
<dbReference type="PANTHER" id="PTHR36388:SF1">
    <property type="entry name" value="OS02G0469000 PROTEIN"/>
    <property type="match status" value="1"/>
</dbReference>
<dbReference type="PANTHER" id="PTHR36388">
    <property type="entry name" value="OS02G0469000 PROTEIN"/>
    <property type="match status" value="1"/>
</dbReference>
<organism evidence="1 2">
    <name type="scientific">Trifolium subterraneum</name>
    <name type="common">Subterranean clover</name>
    <dbReference type="NCBI Taxonomy" id="3900"/>
    <lineage>
        <taxon>Eukaryota</taxon>
        <taxon>Viridiplantae</taxon>
        <taxon>Streptophyta</taxon>
        <taxon>Embryophyta</taxon>
        <taxon>Tracheophyta</taxon>
        <taxon>Spermatophyta</taxon>
        <taxon>Magnoliopsida</taxon>
        <taxon>eudicotyledons</taxon>
        <taxon>Gunneridae</taxon>
        <taxon>Pentapetalae</taxon>
        <taxon>rosids</taxon>
        <taxon>fabids</taxon>
        <taxon>Fabales</taxon>
        <taxon>Fabaceae</taxon>
        <taxon>Papilionoideae</taxon>
        <taxon>50 kb inversion clade</taxon>
        <taxon>NPAAA clade</taxon>
        <taxon>Hologalegina</taxon>
        <taxon>IRL clade</taxon>
        <taxon>Trifolieae</taxon>
        <taxon>Trifolium</taxon>
    </lineage>
</organism>
<dbReference type="AlphaFoldDB" id="A0A2Z6PNP3"/>
<evidence type="ECO:0000313" key="2">
    <source>
        <dbReference type="Proteomes" id="UP000242715"/>
    </source>
</evidence>
<dbReference type="EMBL" id="DF974310">
    <property type="protein sequence ID" value="GAU47397.1"/>
    <property type="molecule type" value="Genomic_DNA"/>
</dbReference>
<proteinExistence type="predicted"/>
<accession>A0A2Z6PNP3</accession>
<dbReference type="OrthoDB" id="1894296at2759"/>